<dbReference type="EMBL" id="MNCJ02000320">
    <property type="protein sequence ID" value="KAF5807051.1"/>
    <property type="molecule type" value="Genomic_DNA"/>
</dbReference>
<organism evidence="1 2">
    <name type="scientific">Helianthus annuus</name>
    <name type="common">Common sunflower</name>
    <dbReference type="NCBI Taxonomy" id="4232"/>
    <lineage>
        <taxon>Eukaryota</taxon>
        <taxon>Viridiplantae</taxon>
        <taxon>Streptophyta</taxon>
        <taxon>Embryophyta</taxon>
        <taxon>Tracheophyta</taxon>
        <taxon>Spermatophyta</taxon>
        <taxon>Magnoliopsida</taxon>
        <taxon>eudicotyledons</taxon>
        <taxon>Gunneridae</taxon>
        <taxon>Pentapetalae</taxon>
        <taxon>asterids</taxon>
        <taxon>campanulids</taxon>
        <taxon>Asterales</taxon>
        <taxon>Asteraceae</taxon>
        <taxon>Asteroideae</taxon>
        <taxon>Heliantheae alliance</taxon>
        <taxon>Heliantheae</taxon>
        <taxon>Helianthus</taxon>
    </lineage>
</organism>
<sequence length="47" mass="5584">MCMSMCEGRRFKLSHPNRWWKHRGAALGEPDCSRESITTIKWQYLKG</sequence>
<protein>
    <submittedName>
        <fullName evidence="1">Uncharacterized protein</fullName>
    </submittedName>
</protein>
<name>A0A9K3NNQ5_HELAN</name>
<evidence type="ECO:0000313" key="1">
    <source>
        <dbReference type="EMBL" id="KAF5807051.1"/>
    </source>
</evidence>
<gene>
    <name evidence="1" type="ORF">HanXRQr2_Chr05g0229181</name>
</gene>
<reference evidence="1" key="1">
    <citation type="journal article" date="2017" name="Nature">
        <title>The sunflower genome provides insights into oil metabolism, flowering and Asterid evolution.</title>
        <authorList>
            <person name="Badouin H."/>
            <person name="Gouzy J."/>
            <person name="Grassa C.J."/>
            <person name="Murat F."/>
            <person name="Staton S.E."/>
            <person name="Cottret L."/>
            <person name="Lelandais-Briere C."/>
            <person name="Owens G.L."/>
            <person name="Carrere S."/>
            <person name="Mayjonade B."/>
            <person name="Legrand L."/>
            <person name="Gill N."/>
            <person name="Kane N.C."/>
            <person name="Bowers J.E."/>
            <person name="Hubner S."/>
            <person name="Bellec A."/>
            <person name="Berard A."/>
            <person name="Berges H."/>
            <person name="Blanchet N."/>
            <person name="Boniface M.C."/>
            <person name="Brunel D."/>
            <person name="Catrice O."/>
            <person name="Chaidir N."/>
            <person name="Claudel C."/>
            <person name="Donnadieu C."/>
            <person name="Faraut T."/>
            <person name="Fievet G."/>
            <person name="Helmstetter N."/>
            <person name="King M."/>
            <person name="Knapp S.J."/>
            <person name="Lai Z."/>
            <person name="Le Paslier M.C."/>
            <person name="Lippi Y."/>
            <person name="Lorenzon L."/>
            <person name="Mandel J.R."/>
            <person name="Marage G."/>
            <person name="Marchand G."/>
            <person name="Marquand E."/>
            <person name="Bret-Mestries E."/>
            <person name="Morien E."/>
            <person name="Nambeesan S."/>
            <person name="Nguyen T."/>
            <person name="Pegot-Espagnet P."/>
            <person name="Pouilly N."/>
            <person name="Raftis F."/>
            <person name="Sallet E."/>
            <person name="Schiex T."/>
            <person name="Thomas J."/>
            <person name="Vandecasteele C."/>
            <person name="Vares D."/>
            <person name="Vear F."/>
            <person name="Vautrin S."/>
            <person name="Crespi M."/>
            <person name="Mangin B."/>
            <person name="Burke J.M."/>
            <person name="Salse J."/>
            <person name="Munos S."/>
            <person name="Vincourt P."/>
            <person name="Rieseberg L.H."/>
            <person name="Langlade N.B."/>
        </authorList>
    </citation>
    <scope>NUCLEOTIDE SEQUENCE</scope>
    <source>
        <tissue evidence="1">Leaves</tissue>
    </source>
</reference>
<dbReference type="Proteomes" id="UP000215914">
    <property type="component" value="Unassembled WGS sequence"/>
</dbReference>
<accession>A0A9K3NNQ5</accession>
<proteinExistence type="predicted"/>
<dbReference type="AlphaFoldDB" id="A0A9K3NNQ5"/>
<keyword evidence="2" id="KW-1185">Reference proteome</keyword>
<comment type="caution">
    <text evidence="1">The sequence shown here is derived from an EMBL/GenBank/DDBJ whole genome shotgun (WGS) entry which is preliminary data.</text>
</comment>
<dbReference type="Gramene" id="mRNA:HanXRQr2_Chr05g0229181">
    <property type="protein sequence ID" value="mRNA:HanXRQr2_Chr05g0229181"/>
    <property type="gene ID" value="HanXRQr2_Chr05g0229181"/>
</dbReference>
<reference evidence="1" key="2">
    <citation type="submission" date="2020-06" db="EMBL/GenBank/DDBJ databases">
        <title>Helianthus annuus Genome sequencing and assembly Release 2.</title>
        <authorList>
            <person name="Gouzy J."/>
            <person name="Langlade N."/>
            <person name="Munos S."/>
        </authorList>
    </citation>
    <scope>NUCLEOTIDE SEQUENCE</scope>
    <source>
        <tissue evidence="1">Leaves</tissue>
    </source>
</reference>
<evidence type="ECO:0000313" key="2">
    <source>
        <dbReference type="Proteomes" id="UP000215914"/>
    </source>
</evidence>